<keyword evidence="6" id="KW-1185">Reference proteome</keyword>
<sequence>MTPTSGLEHLSGLDLSARIVAGEVTVPEVVADALERAHADTFGAWVHIDDEGAMAQAEELQRQLADPDFAPGPLFGVPCPIKDLNSADGMPMEGGSAALRGHLATWDDGVVTRLKEAGTVAIGKTSTPEFGLPCYTEPEGHDPAVTPWDPTRMAGGSSGGAAASVAAGQVPIAQGSDGGGSIRIPASCCGLVGLKPSRGRVSTGPYAIDGPGLGSAGVLSRTVRDTAAALDILSVGWPGDPYPAPAPAGSYLSACDHPVGKLRIGVLAEPVISDTAIVHPAVTEALTRTVSLLTDLGHDVEPAPRPFTAEQWDSFKVVWAVGAATIQIPEDAEDQLRPLTRWLRNLGAGYSALELARAMDGIQKVTRRTAELWDDFDVVICPTLAQPPLPVGAIRDDADPAADFDAQCEFTPWSSIWNLTGRPAISLPLRTARIDGVELPIGITVGARMNDETLLLALSAQLEEAVGPTGPSVS</sequence>
<dbReference type="GO" id="GO:0003824">
    <property type="term" value="F:catalytic activity"/>
    <property type="evidence" value="ECO:0007669"/>
    <property type="project" value="InterPro"/>
</dbReference>
<dbReference type="EMBL" id="CP015970">
    <property type="protein sequence ID" value="AOZ47715.1"/>
    <property type="molecule type" value="Genomic_DNA"/>
</dbReference>
<dbReference type="PANTHER" id="PTHR11895:SF7">
    <property type="entry name" value="GLUTAMYL-TRNA(GLN) AMIDOTRANSFERASE SUBUNIT A, MITOCHONDRIAL"/>
    <property type="match status" value="1"/>
</dbReference>
<organism evidence="3 5">
    <name type="scientific">Acidipropionibacterium acidipropionici</name>
    <dbReference type="NCBI Taxonomy" id="1748"/>
    <lineage>
        <taxon>Bacteria</taxon>
        <taxon>Bacillati</taxon>
        <taxon>Actinomycetota</taxon>
        <taxon>Actinomycetes</taxon>
        <taxon>Propionibacteriales</taxon>
        <taxon>Propionibacteriaceae</taxon>
        <taxon>Acidipropionibacterium</taxon>
    </lineage>
</organism>
<dbReference type="Pfam" id="PF01425">
    <property type="entry name" value="Amidase"/>
    <property type="match status" value="1"/>
</dbReference>
<reference evidence="3 5" key="2">
    <citation type="submission" date="2016-02" db="EMBL/GenBank/DDBJ databases">
        <title>Complete Genome Sequence of Propionibacterium acidipropionici ATCC 55737.</title>
        <authorList>
            <person name="Luna Flores C.H."/>
            <person name="Nielsen L.K."/>
            <person name="Marcellin E."/>
        </authorList>
    </citation>
    <scope>NUCLEOTIDE SEQUENCE [LARGE SCALE GENOMIC DNA]</scope>
    <source>
        <strain evidence="3 5">ATCC 55737</strain>
    </source>
</reference>
<feature type="domain" description="Amidase" evidence="2">
    <location>
        <begin position="28"/>
        <end position="456"/>
    </location>
</feature>
<dbReference type="Proteomes" id="UP000178666">
    <property type="component" value="Chromosome"/>
</dbReference>
<evidence type="ECO:0000313" key="3">
    <source>
        <dbReference type="EMBL" id="AMS06260.1"/>
    </source>
</evidence>
<dbReference type="InterPro" id="IPR020556">
    <property type="entry name" value="Amidase_CS"/>
</dbReference>
<evidence type="ECO:0000313" key="4">
    <source>
        <dbReference type="EMBL" id="AOZ47715.1"/>
    </source>
</evidence>
<evidence type="ECO:0000259" key="2">
    <source>
        <dbReference type="Pfam" id="PF01425"/>
    </source>
</evidence>
<accession>A0AAC8YGQ4</accession>
<dbReference type="Gene3D" id="3.90.1300.10">
    <property type="entry name" value="Amidase signature (AS) domain"/>
    <property type="match status" value="1"/>
</dbReference>
<name>A0AAC8YGQ4_9ACTN</name>
<dbReference type="InterPro" id="IPR036928">
    <property type="entry name" value="AS_sf"/>
</dbReference>
<dbReference type="InterPro" id="IPR023631">
    <property type="entry name" value="Amidase_dom"/>
</dbReference>
<dbReference type="InterPro" id="IPR000120">
    <property type="entry name" value="Amidase"/>
</dbReference>
<evidence type="ECO:0000313" key="5">
    <source>
        <dbReference type="Proteomes" id="UP000075221"/>
    </source>
</evidence>
<dbReference type="PROSITE" id="PS00571">
    <property type="entry name" value="AMIDASES"/>
    <property type="match status" value="1"/>
</dbReference>
<dbReference type="RefSeq" id="WP_062820146.1">
    <property type="nucleotide sequence ID" value="NZ_CP014352.1"/>
</dbReference>
<comment type="similarity">
    <text evidence="1">Belongs to the amidase family.</text>
</comment>
<dbReference type="PANTHER" id="PTHR11895">
    <property type="entry name" value="TRANSAMIDASE"/>
    <property type="match status" value="1"/>
</dbReference>
<proteinExistence type="inferred from homology"/>
<protein>
    <submittedName>
        <fullName evidence="3">Amidase</fullName>
    </submittedName>
</protein>
<dbReference type="SUPFAM" id="SSF75304">
    <property type="entry name" value="Amidase signature (AS) enzymes"/>
    <property type="match status" value="1"/>
</dbReference>
<evidence type="ECO:0000256" key="1">
    <source>
        <dbReference type="ARBA" id="ARBA00009199"/>
    </source>
</evidence>
<reference evidence="4 6" key="1">
    <citation type="journal article" date="2016" name="Plant Dis.">
        <title>Improved production of propionic acid using genome shuffling.</title>
        <authorList>
            <person name="Luna-Flores C.H."/>
            <person name="Palfreyman R.W."/>
            <person name="Kromer J.O."/>
            <person name="Nielsen L.K."/>
            <person name="Marcellin E."/>
        </authorList>
    </citation>
    <scope>NUCLEOTIDE SEQUENCE [LARGE SCALE GENOMIC DNA]</scope>
    <source>
        <strain evidence="4 6">F3E8</strain>
    </source>
</reference>
<dbReference type="Proteomes" id="UP000075221">
    <property type="component" value="Chromosome"/>
</dbReference>
<evidence type="ECO:0000313" key="6">
    <source>
        <dbReference type="Proteomes" id="UP000178666"/>
    </source>
</evidence>
<dbReference type="AlphaFoldDB" id="A0AAC8YGQ4"/>
<dbReference type="EMBL" id="CP014352">
    <property type="protein sequence ID" value="AMS06260.1"/>
    <property type="molecule type" value="Genomic_DNA"/>
</dbReference>
<gene>
    <name evidence="4" type="ORF">A8L58_14690</name>
    <name evidence="3" type="ORF">AXH35_13240</name>
</gene>